<keyword evidence="2" id="KW-0732">Signal</keyword>
<sequence>MNTAIRNRATANRRPLHLALLLCPALLLAGCQSTAQVGSTTSGQNPQAMPPVASAQSAQPVKPVVAPAPAVTLGTPWNMPASFNGTLPCADCEGIATHLILLASHTYVLQETYLGIESHTTTQVGSWRYEDYRVLLDNPQRKLGYAVTSNHTLHQLDQDGQPIDSKQNYSLTLNQGDEDNALPLKGIFSYQGDIAVLKECSSGKVFQLTATPEALNLQNMYKKLQGKDKEALLAEVSGLLGSGDKGQDVLDIEHVQKLTTAGKCQ</sequence>
<dbReference type="PROSITE" id="PS51257">
    <property type="entry name" value="PROKAR_LIPOPROTEIN"/>
    <property type="match status" value="1"/>
</dbReference>
<name>A0A2S5KQD5_9PROT</name>
<accession>A0A2S5KQD5</accession>
<evidence type="ECO:0000313" key="5">
    <source>
        <dbReference type="Proteomes" id="UP000238196"/>
    </source>
</evidence>
<feature type="compositionally biased region" description="Polar residues" evidence="1">
    <location>
        <begin position="38"/>
        <end position="47"/>
    </location>
</feature>
<reference evidence="4 5" key="1">
    <citation type="submission" date="2018-02" db="EMBL/GenBank/DDBJ databases">
        <title>novel marine gammaproteobacteria from coastal saline agro ecosystem.</title>
        <authorList>
            <person name="Krishnan R."/>
            <person name="Ramesh Kumar N."/>
        </authorList>
    </citation>
    <scope>NUCLEOTIDE SEQUENCE [LARGE SCALE GENOMIC DNA]</scope>
    <source>
        <strain evidence="4 5">228</strain>
    </source>
</reference>
<evidence type="ECO:0000256" key="1">
    <source>
        <dbReference type="SAM" id="MobiDB-lite"/>
    </source>
</evidence>
<dbReference type="Gene3D" id="2.40.50.540">
    <property type="match status" value="1"/>
</dbReference>
<dbReference type="InterPro" id="IPR038139">
    <property type="entry name" value="NlpE_C_sf"/>
</dbReference>
<dbReference type="InterPro" id="IPR007298">
    <property type="entry name" value="Cu-R_lipoprotein_NlpE"/>
</dbReference>
<dbReference type="Pfam" id="PF04170">
    <property type="entry name" value="NlpE"/>
    <property type="match status" value="1"/>
</dbReference>
<gene>
    <name evidence="4" type="ORF">C4K68_15210</name>
</gene>
<dbReference type="Pfam" id="PF17185">
    <property type="entry name" value="NlpE_C"/>
    <property type="match status" value="1"/>
</dbReference>
<dbReference type="AlphaFoldDB" id="A0A2S5KQD5"/>
<comment type="caution">
    <text evidence="4">The sequence shown here is derived from an EMBL/GenBank/DDBJ whole genome shotgun (WGS) entry which is preliminary data.</text>
</comment>
<dbReference type="Gene3D" id="2.40.128.640">
    <property type="match status" value="1"/>
</dbReference>
<feature type="domain" description="NlpE C-terminal OB" evidence="3">
    <location>
        <begin position="182"/>
        <end position="240"/>
    </location>
</feature>
<proteinExistence type="predicted"/>
<dbReference type="OrthoDB" id="5348860at2"/>
<protein>
    <recommendedName>
        <fullName evidence="3">NlpE C-terminal OB domain-containing protein</fullName>
    </recommendedName>
</protein>
<dbReference type="Proteomes" id="UP000238196">
    <property type="component" value="Unassembled WGS sequence"/>
</dbReference>
<dbReference type="InterPro" id="IPR033450">
    <property type="entry name" value="NlpE_C"/>
</dbReference>
<feature type="region of interest" description="Disordered" evidence="1">
    <location>
        <begin position="38"/>
        <end position="59"/>
    </location>
</feature>
<evidence type="ECO:0000259" key="3">
    <source>
        <dbReference type="Pfam" id="PF17185"/>
    </source>
</evidence>
<feature type="chain" id="PRO_5015709305" description="NlpE C-terminal OB domain-containing protein" evidence="2">
    <location>
        <begin position="36"/>
        <end position="265"/>
    </location>
</feature>
<organism evidence="4 5">
    <name type="scientific">Proteobacteria bacterium 228</name>
    <dbReference type="NCBI Taxonomy" id="2083153"/>
    <lineage>
        <taxon>Bacteria</taxon>
        <taxon>Pseudomonadati</taxon>
        <taxon>Pseudomonadota</taxon>
    </lineage>
</organism>
<evidence type="ECO:0000313" key="4">
    <source>
        <dbReference type="EMBL" id="PPC76486.1"/>
    </source>
</evidence>
<evidence type="ECO:0000256" key="2">
    <source>
        <dbReference type="SAM" id="SignalP"/>
    </source>
</evidence>
<dbReference type="EMBL" id="PRLP01000051">
    <property type="protein sequence ID" value="PPC76486.1"/>
    <property type="molecule type" value="Genomic_DNA"/>
</dbReference>
<feature type="signal peptide" evidence="2">
    <location>
        <begin position="1"/>
        <end position="35"/>
    </location>
</feature>